<evidence type="ECO:0000313" key="3">
    <source>
        <dbReference type="Proteomes" id="UP000003635"/>
    </source>
</evidence>
<reference evidence="2 3" key="1">
    <citation type="journal article" date="2010" name="J. Bacteriol.">
        <title>Genome sequences of Oceanicola granulosus HTCC2516(T) and Oceanicola batsensis HTCC2597(TDelta).</title>
        <authorList>
            <person name="Thrash J.C."/>
            <person name="Cho J.C."/>
            <person name="Vergin K.L."/>
            <person name="Giovannoni S.J."/>
        </authorList>
    </citation>
    <scope>NUCLEOTIDE SEQUENCE [LARGE SCALE GENOMIC DNA]</scope>
    <source>
        <strain evidence="3">ATCC BAA-861 / DSM 15982 / KCTC 12143 / HTCC2516</strain>
    </source>
</reference>
<sequence>MSDYVPAEVTVFADDDRVRVTRFRFPPRGETGWHVHAHAYVVTPTVGGVLTMVDAEGNATEHTLTTGEAYYRPSGVAHNVVNLSDAVVEFVETEIK</sequence>
<organism evidence="2 3">
    <name type="scientific">Oceanicola granulosus (strain ATCC BAA-861 / DSM 15982 / KCTC 12143 / HTCC2516)</name>
    <dbReference type="NCBI Taxonomy" id="314256"/>
    <lineage>
        <taxon>Bacteria</taxon>
        <taxon>Pseudomonadati</taxon>
        <taxon>Pseudomonadota</taxon>
        <taxon>Alphaproteobacteria</taxon>
        <taxon>Rhodobacterales</taxon>
        <taxon>Roseobacteraceae</taxon>
        <taxon>Oceanicola</taxon>
    </lineage>
</organism>
<proteinExistence type="predicted"/>
<comment type="caution">
    <text evidence="2">The sequence shown here is derived from an EMBL/GenBank/DDBJ whole genome shotgun (WGS) entry which is preliminary data.</text>
</comment>
<name>Q2CE19_OCEGH</name>
<dbReference type="InterPro" id="IPR013096">
    <property type="entry name" value="Cupin_2"/>
</dbReference>
<dbReference type="OrthoDB" id="9800684at2"/>
<dbReference type="SUPFAM" id="SSF51182">
    <property type="entry name" value="RmlC-like cupins"/>
    <property type="match status" value="1"/>
</dbReference>
<evidence type="ECO:0000313" key="2">
    <source>
        <dbReference type="EMBL" id="EAR50919.1"/>
    </source>
</evidence>
<dbReference type="EMBL" id="AAOT01000020">
    <property type="protein sequence ID" value="EAR50919.1"/>
    <property type="molecule type" value="Genomic_DNA"/>
</dbReference>
<dbReference type="Gene3D" id="2.60.120.10">
    <property type="entry name" value="Jelly Rolls"/>
    <property type="match status" value="1"/>
</dbReference>
<dbReference type="RefSeq" id="WP_007256244.1">
    <property type="nucleotide sequence ID" value="NZ_CH724108.1"/>
</dbReference>
<gene>
    <name evidence="2" type="ORF">OG2516_13641</name>
</gene>
<dbReference type="Proteomes" id="UP000003635">
    <property type="component" value="Unassembled WGS sequence"/>
</dbReference>
<dbReference type="InterPro" id="IPR014710">
    <property type="entry name" value="RmlC-like_jellyroll"/>
</dbReference>
<dbReference type="STRING" id="314256.OG2516_13641"/>
<dbReference type="CDD" id="cd06982">
    <property type="entry name" value="cupin_BauB-like"/>
    <property type="match status" value="1"/>
</dbReference>
<protein>
    <recommendedName>
        <fullName evidence="1">Cupin type-2 domain-containing protein</fullName>
    </recommendedName>
</protein>
<dbReference type="Pfam" id="PF07883">
    <property type="entry name" value="Cupin_2"/>
    <property type="match status" value="1"/>
</dbReference>
<accession>Q2CE19</accession>
<evidence type="ECO:0000259" key="1">
    <source>
        <dbReference type="Pfam" id="PF07883"/>
    </source>
</evidence>
<dbReference type="HOGENOM" id="CLU_130991_3_0_5"/>
<feature type="domain" description="Cupin type-2" evidence="1">
    <location>
        <begin position="22"/>
        <end position="92"/>
    </location>
</feature>
<dbReference type="InterPro" id="IPR011051">
    <property type="entry name" value="RmlC_Cupin_sf"/>
</dbReference>
<keyword evidence="3" id="KW-1185">Reference proteome</keyword>
<dbReference type="eggNOG" id="COG1917">
    <property type="taxonomic scope" value="Bacteria"/>
</dbReference>
<dbReference type="AlphaFoldDB" id="Q2CE19"/>